<accession>A0ABW6I8Y4</accession>
<keyword evidence="1" id="KW-0966">Cell projection</keyword>
<name>A0ABW6I8Y4_9FLAO</name>
<dbReference type="EMBL" id="JBHZPY010000026">
    <property type="protein sequence ID" value="MFE3872746.1"/>
    <property type="molecule type" value="Genomic_DNA"/>
</dbReference>
<organism evidence="1 2">
    <name type="scientific">Flavobacterium zhoui</name>
    <dbReference type="NCBI Taxonomy" id="3230414"/>
    <lineage>
        <taxon>Bacteria</taxon>
        <taxon>Pseudomonadati</taxon>
        <taxon>Bacteroidota</taxon>
        <taxon>Flavobacteriia</taxon>
        <taxon>Flavobacteriales</taxon>
        <taxon>Flavobacteriaceae</taxon>
        <taxon>Flavobacterium</taxon>
    </lineage>
</organism>
<dbReference type="RefSeq" id="WP_379853048.1">
    <property type="nucleotide sequence ID" value="NZ_JBHZPY010000026.1"/>
</dbReference>
<dbReference type="Proteomes" id="UP001600107">
    <property type="component" value="Unassembled WGS sequence"/>
</dbReference>
<evidence type="ECO:0000313" key="1">
    <source>
        <dbReference type="EMBL" id="MFE3872746.1"/>
    </source>
</evidence>
<dbReference type="InterPro" id="IPR011990">
    <property type="entry name" value="TPR-like_helical_dom_sf"/>
</dbReference>
<protein>
    <submittedName>
        <fullName evidence="1">Flagellar motor protein MotB</fullName>
    </submittedName>
</protein>
<dbReference type="SUPFAM" id="SSF48452">
    <property type="entry name" value="TPR-like"/>
    <property type="match status" value="1"/>
</dbReference>
<reference evidence="1 2" key="1">
    <citation type="submission" date="2024-06" db="EMBL/GenBank/DDBJ databases">
        <title>Flavobacterium spp. isolated from glacier.</title>
        <authorList>
            <person name="Han D."/>
        </authorList>
    </citation>
    <scope>NUCLEOTIDE SEQUENCE [LARGE SCALE GENOMIC DNA]</scope>
    <source>
        <strain evidence="1 2">ZS1P70</strain>
    </source>
</reference>
<keyword evidence="1" id="KW-0282">Flagellum</keyword>
<evidence type="ECO:0000313" key="2">
    <source>
        <dbReference type="Proteomes" id="UP001600107"/>
    </source>
</evidence>
<dbReference type="Gene3D" id="1.25.40.10">
    <property type="entry name" value="Tetratricopeptide repeat domain"/>
    <property type="match status" value="1"/>
</dbReference>
<gene>
    <name evidence="1" type="ORF">ACFX5F_16110</name>
</gene>
<comment type="caution">
    <text evidence="1">The sequence shown here is derived from an EMBL/GenBank/DDBJ whole genome shotgun (WGS) entry which is preliminary data.</text>
</comment>
<keyword evidence="1" id="KW-0969">Cilium</keyword>
<sequence>MKNNIILYIATALSFISFKIYSQNENFYVTNKINDQYAYIDVIKTYERVAEKGYKSVDLFQKLGNSYYSYAEMEKAAKWYGELFALTSDLDPKYYNQYAQSLKFIGETGKANEVLEKLKQKLEAVASKKNQKKR</sequence>
<proteinExistence type="predicted"/>
<keyword evidence="2" id="KW-1185">Reference proteome</keyword>